<feature type="transmembrane region" description="Helical" evidence="1">
    <location>
        <begin position="223"/>
        <end position="242"/>
    </location>
</feature>
<gene>
    <name evidence="2" type="ORF">IFM46972_09844</name>
</gene>
<keyword evidence="1" id="KW-0472">Membrane</keyword>
<name>A0A8H3S8Y3_9EURO</name>
<feature type="transmembrane region" description="Helical" evidence="1">
    <location>
        <begin position="120"/>
        <end position="142"/>
    </location>
</feature>
<keyword evidence="1" id="KW-0812">Transmembrane</keyword>
<dbReference type="Proteomes" id="UP000465221">
    <property type="component" value="Unassembled WGS sequence"/>
</dbReference>
<reference evidence="2 3" key="1">
    <citation type="submission" date="2020-01" db="EMBL/GenBank/DDBJ databases">
        <title>Draft genome sequence of Aspergillus udagawae IFM 46972.</title>
        <authorList>
            <person name="Takahashi H."/>
            <person name="Yaguchi T."/>
        </authorList>
    </citation>
    <scope>NUCLEOTIDE SEQUENCE [LARGE SCALE GENOMIC DNA]</scope>
    <source>
        <strain evidence="2 3">IFM 46972</strain>
    </source>
</reference>
<evidence type="ECO:0000313" key="2">
    <source>
        <dbReference type="EMBL" id="GFF53716.1"/>
    </source>
</evidence>
<comment type="caution">
    <text evidence="2">The sequence shown here is derived from an EMBL/GenBank/DDBJ whole genome shotgun (WGS) entry which is preliminary data.</text>
</comment>
<feature type="transmembrane region" description="Helical" evidence="1">
    <location>
        <begin position="249"/>
        <end position="271"/>
    </location>
</feature>
<dbReference type="AlphaFoldDB" id="A0A8H3S8Y3"/>
<feature type="transmembrane region" description="Helical" evidence="1">
    <location>
        <begin position="396"/>
        <end position="417"/>
    </location>
</feature>
<feature type="transmembrane region" description="Helical" evidence="1">
    <location>
        <begin position="181"/>
        <end position="203"/>
    </location>
</feature>
<feature type="transmembrane region" description="Helical" evidence="1">
    <location>
        <begin position="303"/>
        <end position="327"/>
    </location>
</feature>
<dbReference type="EMBL" id="BLKC01000107">
    <property type="protein sequence ID" value="GFF53716.1"/>
    <property type="molecule type" value="Genomic_DNA"/>
</dbReference>
<accession>A0A8H3S8Y3</accession>
<feature type="transmembrane region" description="Helical" evidence="1">
    <location>
        <begin position="357"/>
        <end position="376"/>
    </location>
</feature>
<organism evidence="2 3">
    <name type="scientific">Aspergillus udagawae</name>
    <dbReference type="NCBI Taxonomy" id="91492"/>
    <lineage>
        <taxon>Eukaryota</taxon>
        <taxon>Fungi</taxon>
        <taxon>Dikarya</taxon>
        <taxon>Ascomycota</taxon>
        <taxon>Pezizomycotina</taxon>
        <taxon>Eurotiomycetes</taxon>
        <taxon>Eurotiomycetidae</taxon>
        <taxon>Eurotiales</taxon>
        <taxon>Aspergillaceae</taxon>
        <taxon>Aspergillus</taxon>
        <taxon>Aspergillus subgen. Fumigati</taxon>
    </lineage>
</organism>
<evidence type="ECO:0000313" key="3">
    <source>
        <dbReference type="Proteomes" id="UP000465221"/>
    </source>
</evidence>
<evidence type="ECO:0000256" key="1">
    <source>
        <dbReference type="SAM" id="Phobius"/>
    </source>
</evidence>
<proteinExistence type="predicted"/>
<sequence>MGPTNLSWTPPAWGEYNLTRDCDLFGQFFSGISRNGLLNAPLGITVEYFLSAFPPHISPEPTVPQVVELWQAIAANYTSGIGAEEMFNSEYEAAQGVCHDAYCGAVGFQGNADLVGNGVMIAYFVEAALVSLFLVAVGLHHLKSRLYQERSVPKQTVGYISAAARVLDAFRGSIGNFWSSAAVLSLTMLIVSLRMTSQARIYAERAVQAWRSGSAVSAYDTQLATIVSCFSLFPVLILGLLVKNRGRRRWLVGIVHIILYVLVLVQIRLGIYHTSVASTMSSLGAACNPSTVDRMFRKYGSPVFYVLIAVPVSLVVLLAAAVLFRVYRGESENQAERTKYWHPAANLLRLYEDSLRAVTSVACFVLMWASLGLLLFMRSLIIGNVGHNDPALEWTFGQFLALATWIPVGVEWVYILIFGLQRGLEGHVPEDYAVMHTSHTALSPVSQVRYHRPADTAELFQDEQQQTEAIK</sequence>
<protein>
    <submittedName>
        <fullName evidence="2">Uncharacterized protein</fullName>
    </submittedName>
</protein>
<keyword evidence="1" id="KW-1133">Transmembrane helix</keyword>